<dbReference type="GO" id="GO:0004072">
    <property type="term" value="F:aspartate kinase activity"/>
    <property type="evidence" value="ECO:0007669"/>
    <property type="project" value="UniProtKB-EC"/>
</dbReference>
<evidence type="ECO:0000313" key="10">
    <source>
        <dbReference type="Proteomes" id="UP000177025"/>
    </source>
</evidence>
<dbReference type="Pfam" id="PF22468">
    <property type="entry name" value="ACT_9"/>
    <property type="match status" value="1"/>
</dbReference>
<evidence type="ECO:0000259" key="8">
    <source>
        <dbReference type="Pfam" id="PF22468"/>
    </source>
</evidence>
<protein>
    <recommendedName>
        <fullName evidence="2">aspartate kinase</fullName>
        <ecNumber evidence="2">2.7.2.4</ecNumber>
    </recommendedName>
</protein>
<keyword evidence="3" id="KW-0808">Transferase</keyword>
<keyword evidence="6" id="KW-0067">ATP-binding</keyword>
<evidence type="ECO:0000256" key="1">
    <source>
        <dbReference type="ARBA" id="ARBA00010122"/>
    </source>
</evidence>
<comment type="catalytic activity">
    <reaction evidence="7">
        <text>L-aspartate + ATP = 4-phospho-L-aspartate + ADP</text>
        <dbReference type="Rhea" id="RHEA:23776"/>
        <dbReference type="ChEBI" id="CHEBI:29991"/>
        <dbReference type="ChEBI" id="CHEBI:30616"/>
        <dbReference type="ChEBI" id="CHEBI:57535"/>
        <dbReference type="ChEBI" id="CHEBI:456216"/>
        <dbReference type="EC" id="2.7.2.4"/>
    </reaction>
</comment>
<feature type="domain" description="Aspartokinase ACT" evidence="8">
    <location>
        <begin position="59"/>
        <end position="108"/>
    </location>
</feature>
<dbReference type="AlphaFoldDB" id="A0A1F4U2U8"/>
<evidence type="ECO:0000256" key="3">
    <source>
        <dbReference type="ARBA" id="ARBA00022679"/>
    </source>
</evidence>
<dbReference type="GO" id="GO:0009090">
    <property type="term" value="P:homoserine biosynthetic process"/>
    <property type="evidence" value="ECO:0007669"/>
    <property type="project" value="TreeGrafter"/>
</dbReference>
<keyword evidence="5" id="KW-0418">Kinase</keyword>
<dbReference type="Proteomes" id="UP000177025">
    <property type="component" value="Unassembled WGS sequence"/>
</dbReference>
<sequence length="110" mass="12189">MAMITDRKGRADISFAVIDTSLESVYNVLDSIKDNFQTQEIIVDRNCALIVIYNTSRQATSGLAGKIFARLAERKINIEMISSSLTSLNIMVKRDKAMESVAAIRAEFGI</sequence>
<evidence type="ECO:0000256" key="7">
    <source>
        <dbReference type="ARBA" id="ARBA00047872"/>
    </source>
</evidence>
<evidence type="ECO:0000313" key="9">
    <source>
        <dbReference type="EMBL" id="OGC39199.1"/>
    </source>
</evidence>
<dbReference type="EMBL" id="MEUM01000143">
    <property type="protein sequence ID" value="OGC39199.1"/>
    <property type="molecule type" value="Genomic_DNA"/>
</dbReference>
<dbReference type="InterPro" id="IPR054352">
    <property type="entry name" value="ACT_Aspartokinase"/>
</dbReference>
<dbReference type="GO" id="GO:0005829">
    <property type="term" value="C:cytosol"/>
    <property type="evidence" value="ECO:0007669"/>
    <property type="project" value="TreeGrafter"/>
</dbReference>
<dbReference type="Gene3D" id="3.30.2130.10">
    <property type="entry name" value="VC0802-like"/>
    <property type="match status" value="1"/>
</dbReference>
<organism evidence="9 10">
    <name type="scientific">candidate division WOR-3 bacterium RBG_13_43_14</name>
    <dbReference type="NCBI Taxonomy" id="1802590"/>
    <lineage>
        <taxon>Bacteria</taxon>
        <taxon>Bacteria division WOR-3</taxon>
    </lineage>
</organism>
<comment type="similarity">
    <text evidence="1">Belongs to the aspartokinase family.</text>
</comment>
<reference evidence="9 10" key="1">
    <citation type="journal article" date="2016" name="Nat. Commun.">
        <title>Thousands of microbial genomes shed light on interconnected biogeochemical processes in an aquifer system.</title>
        <authorList>
            <person name="Anantharaman K."/>
            <person name="Brown C.T."/>
            <person name="Hug L.A."/>
            <person name="Sharon I."/>
            <person name="Castelle C.J."/>
            <person name="Probst A.J."/>
            <person name="Thomas B.C."/>
            <person name="Singh A."/>
            <person name="Wilkins M.J."/>
            <person name="Karaoz U."/>
            <person name="Brodie E.L."/>
            <person name="Williams K.H."/>
            <person name="Hubbard S.S."/>
            <person name="Banfield J.F."/>
        </authorList>
    </citation>
    <scope>NUCLEOTIDE SEQUENCE [LARGE SCALE GENOMIC DNA]</scope>
</reference>
<evidence type="ECO:0000256" key="5">
    <source>
        <dbReference type="ARBA" id="ARBA00022777"/>
    </source>
</evidence>
<dbReference type="PANTHER" id="PTHR21499:SF3">
    <property type="entry name" value="ASPARTOKINASE"/>
    <property type="match status" value="1"/>
</dbReference>
<dbReference type="GO" id="GO:0005524">
    <property type="term" value="F:ATP binding"/>
    <property type="evidence" value="ECO:0007669"/>
    <property type="project" value="UniProtKB-KW"/>
</dbReference>
<proteinExistence type="inferred from homology"/>
<comment type="caution">
    <text evidence="9">The sequence shown here is derived from an EMBL/GenBank/DDBJ whole genome shotgun (WGS) entry which is preliminary data.</text>
</comment>
<dbReference type="GO" id="GO:0009089">
    <property type="term" value="P:lysine biosynthetic process via diaminopimelate"/>
    <property type="evidence" value="ECO:0007669"/>
    <property type="project" value="TreeGrafter"/>
</dbReference>
<name>A0A1F4U2U8_UNCW3</name>
<dbReference type="InterPro" id="IPR045865">
    <property type="entry name" value="ACT-like_dom_sf"/>
</dbReference>
<dbReference type="PANTHER" id="PTHR21499">
    <property type="entry name" value="ASPARTATE KINASE"/>
    <property type="match status" value="1"/>
</dbReference>
<evidence type="ECO:0000256" key="4">
    <source>
        <dbReference type="ARBA" id="ARBA00022741"/>
    </source>
</evidence>
<dbReference type="EC" id="2.7.2.4" evidence="2"/>
<keyword evidence="4" id="KW-0547">Nucleotide-binding</keyword>
<accession>A0A1F4U2U8</accession>
<dbReference type="SUPFAM" id="SSF55021">
    <property type="entry name" value="ACT-like"/>
    <property type="match status" value="1"/>
</dbReference>
<evidence type="ECO:0000256" key="2">
    <source>
        <dbReference type="ARBA" id="ARBA00013059"/>
    </source>
</evidence>
<evidence type="ECO:0000256" key="6">
    <source>
        <dbReference type="ARBA" id="ARBA00022840"/>
    </source>
</evidence>
<gene>
    <name evidence="9" type="ORF">A2Y85_00275</name>
</gene>